<organism evidence="3 4">
    <name type="scientific">Pleurodeles waltl</name>
    <name type="common">Iberian ribbed newt</name>
    <dbReference type="NCBI Taxonomy" id="8319"/>
    <lineage>
        <taxon>Eukaryota</taxon>
        <taxon>Metazoa</taxon>
        <taxon>Chordata</taxon>
        <taxon>Craniata</taxon>
        <taxon>Vertebrata</taxon>
        <taxon>Euteleostomi</taxon>
        <taxon>Amphibia</taxon>
        <taxon>Batrachia</taxon>
        <taxon>Caudata</taxon>
        <taxon>Salamandroidea</taxon>
        <taxon>Salamandridae</taxon>
        <taxon>Pleurodelinae</taxon>
        <taxon>Pleurodeles</taxon>
    </lineage>
</organism>
<protein>
    <submittedName>
        <fullName evidence="3">Uncharacterized protein</fullName>
    </submittedName>
</protein>
<evidence type="ECO:0000313" key="3">
    <source>
        <dbReference type="EMBL" id="KAJ1085150.1"/>
    </source>
</evidence>
<keyword evidence="2" id="KW-0812">Transmembrane</keyword>
<sequence>MDLHNWDANHTLEAQRLFQYAEVEEEPLYTDYKPPPLDAIRLPKYLIYLLMAAFVVAAVAYAIVGHLIKDLMHDLADWAFGPKPEEDKVPGAPSSSDDKQWPKEAEAPRRAEEIFVIMGEEMGEFPYSSSVLPLLDSDPLPRRTGHRSSITFAKETSRNKFF</sequence>
<evidence type="ECO:0000256" key="1">
    <source>
        <dbReference type="SAM" id="MobiDB-lite"/>
    </source>
</evidence>
<name>A0AAV7L427_PLEWA</name>
<gene>
    <name evidence="3" type="ORF">NDU88_005283</name>
</gene>
<accession>A0AAV7L427</accession>
<proteinExistence type="predicted"/>
<dbReference type="EMBL" id="JANPWB010000016">
    <property type="protein sequence ID" value="KAJ1085150.1"/>
    <property type="molecule type" value="Genomic_DNA"/>
</dbReference>
<keyword evidence="4" id="KW-1185">Reference proteome</keyword>
<feature type="transmembrane region" description="Helical" evidence="2">
    <location>
        <begin position="45"/>
        <end position="64"/>
    </location>
</feature>
<dbReference type="Proteomes" id="UP001066276">
    <property type="component" value="Chromosome 12"/>
</dbReference>
<feature type="region of interest" description="Disordered" evidence="1">
    <location>
        <begin position="83"/>
        <end position="107"/>
    </location>
</feature>
<keyword evidence="2" id="KW-0472">Membrane</keyword>
<dbReference type="AlphaFoldDB" id="A0AAV7L427"/>
<comment type="caution">
    <text evidence="3">The sequence shown here is derived from an EMBL/GenBank/DDBJ whole genome shotgun (WGS) entry which is preliminary data.</text>
</comment>
<feature type="compositionally biased region" description="Basic and acidic residues" evidence="1">
    <location>
        <begin position="96"/>
        <end position="107"/>
    </location>
</feature>
<keyword evidence="2" id="KW-1133">Transmembrane helix</keyword>
<evidence type="ECO:0000256" key="2">
    <source>
        <dbReference type="SAM" id="Phobius"/>
    </source>
</evidence>
<evidence type="ECO:0000313" key="4">
    <source>
        <dbReference type="Proteomes" id="UP001066276"/>
    </source>
</evidence>
<reference evidence="3" key="1">
    <citation type="journal article" date="2022" name="bioRxiv">
        <title>Sequencing and chromosome-scale assembly of the giantPleurodeles waltlgenome.</title>
        <authorList>
            <person name="Brown T."/>
            <person name="Elewa A."/>
            <person name="Iarovenko S."/>
            <person name="Subramanian E."/>
            <person name="Araus A.J."/>
            <person name="Petzold A."/>
            <person name="Susuki M."/>
            <person name="Suzuki K.-i.T."/>
            <person name="Hayashi T."/>
            <person name="Toyoda A."/>
            <person name="Oliveira C."/>
            <person name="Osipova E."/>
            <person name="Leigh N.D."/>
            <person name="Simon A."/>
            <person name="Yun M.H."/>
        </authorList>
    </citation>
    <scope>NUCLEOTIDE SEQUENCE</scope>
    <source>
        <strain evidence="3">20211129_DDA</strain>
        <tissue evidence="3">Liver</tissue>
    </source>
</reference>